<proteinExistence type="predicted"/>
<dbReference type="KEGG" id="bbgw:UT28_C0001G0852"/>
<dbReference type="PIRSF" id="PIRSF006639">
    <property type="entry name" value="UCP006639_pph"/>
    <property type="match status" value="1"/>
</dbReference>
<dbReference type="Proteomes" id="UP000035648">
    <property type="component" value="Chromosome"/>
</dbReference>
<sequence>MDINEYQKLATRTAKNYKNQRALMNWGLGVAGEAGDIAGCIKKTVFHKNDQSDGVRENIGDTMWYLAMICNTMGWSLEDILEENIDKLRKRYPEGFTFKDAQRGKTRVDWMEKNGQ</sequence>
<evidence type="ECO:0000313" key="3">
    <source>
        <dbReference type="Proteomes" id="UP000035648"/>
    </source>
</evidence>
<dbReference type="InterPro" id="IPR011379">
    <property type="entry name" value="MazG-related_GP37"/>
</dbReference>
<dbReference type="STRING" id="1618337.UT28_C0001G0852"/>
<protein>
    <recommendedName>
        <fullName evidence="1">NTP pyrophosphohydrolase MazG-like domain-containing protein</fullName>
    </recommendedName>
</protein>
<dbReference type="InterPro" id="IPR004518">
    <property type="entry name" value="MazG-like_dom"/>
</dbReference>
<feature type="domain" description="NTP pyrophosphohydrolase MazG-like" evidence="1">
    <location>
        <begin position="30"/>
        <end position="96"/>
    </location>
</feature>
<evidence type="ECO:0000313" key="2">
    <source>
        <dbReference type="EMBL" id="AKM82629.1"/>
    </source>
</evidence>
<name>A0A0G4B432_9BACT</name>
<dbReference type="Pfam" id="PF03819">
    <property type="entry name" value="MazG"/>
    <property type="match status" value="1"/>
</dbReference>
<organism evidence="2 3">
    <name type="scientific">Berkelbacteria bacterium GW2011_GWE1_39_12</name>
    <dbReference type="NCBI Taxonomy" id="1618337"/>
    <lineage>
        <taxon>Bacteria</taxon>
        <taxon>Candidatus Berkelbacteria</taxon>
    </lineage>
</organism>
<dbReference type="AlphaFoldDB" id="A0A0G4B432"/>
<dbReference type="SUPFAM" id="SSF101386">
    <property type="entry name" value="all-alpha NTP pyrophosphatases"/>
    <property type="match status" value="1"/>
</dbReference>
<accession>A0A0G4B432</accession>
<dbReference type="EMBL" id="CP011213">
    <property type="protein sequence ID" value="AKM82629.1"/>
    <property type="molecule type" value="Genomic_DNA"/>
</dbReference>
<gene>
    <name evidence="2" type="ORF">UT28_C0001G0852</name>
</gene>
<evidence type="ECO:0000259" key="1">
    <source>
        <dbReference type="Pfam" id="PF03819"/>
    </source>
</evidence>
<dbReference type="CDD" id="cd11541">
    <property type="entry name" value="NTP-PPase_u4"/>
    <property type="match status" value="1"/>
</dbReference>
<dbReference type="Gene3D" id="1.10.287.1080">
    <property type="entry name" value="MazG-like"/>
    <property type="match status" value="1"/>
</dbReference>
<reference evidence="2 3" key="1">
    <citation type="journal article" date="2015" name="Nature">
        <title>rRNA introns, odd ribosomes, and small enigmatic genomes across a large radiation of phyla.</title>
        <authorList>
            <person name="Brown C.T."/>
            <person name="Hug L.A."/>
            <person name="Thomas B.C."/>
            <person name="Sharon I."/>
            <person name="Castelle C.J."/>
            <person name="Singh A."/>
            <person name="Wilkins M.J."/>
            <person name="Williams K.H."/>
            <person name="Banfield J.F."/>
        </authorList>
    </citation>
    <scope>NUCLEOTIDE SEQUENCE [LARGE SCALE GENOMIC DNA]</scope>
</reference>